<organism evidence="1 2">
    <name type="scientific">Symbiodinium necroappetens</name>
    <dbReference type="NCBI Taxonomy" id="1628268"/>
    <lineage>
        <taxon>Eukaryota</taxon>
        <taxon>Sar</taxon>
        <taxon>Alveolata</taxon>
        <taxon>Dinophyceae</taxon>
        <taxon>Suessiales</taxon>
        <taxon>Symbiodiniaceae</taxon>
        <taxon>Symbiodinium</taxon>
    </lineage>
</organism>
<evidence type="ECO:0000313" key="2">
    <source>
        <dbReference type="Proteomes" id="UP000601435"/>
    </source>
</evidence>
<evidence type="ECO:0000313" key="1">
    <source>
        <dbReference type="EMBL" id="CAE7944902.1"/>
    </source>
</evidence>
<dbReference type="EMBL" id="CAJNJA010102584">
    <property type="protein sequence ID" value="CAE7944902.1"/>
    <property type="molecule type" value="Genomic_DNA"/>
</dbReference>
<comment type="caution">
    <text evidence="1">The sequence shown here is derived from an EMBL/GenBank/DDBJ whole genome shotgun (WGS) entry which is preliminary data.</text>
</comment>
<dbReference type="AlphaFoldDB" id="A0A813CP79"/>
<gene>
    <name evidence="1" type="ORF">SNEC2469_LOCUS35442</name>
</gene>
<protein>
    <recommendedName>
        <fullName evidence="3">Helitron helicase-like domain-containing protein</fullName>
    </recommendedName>
</protein>
<evidence type="ECO:0008006" key="3">
    <source>
        <dbReference type="Google" id="ProtNLM"/>
    </source>
</evidence>
<sequence>MQAKREHVFTSGEGPGKVRHWVAKLEFQDGKRKRHVYRNSQFYHGRGTVHVHILLWLSDMHAMDLSAKIRADIPGESEPEMRDLVIGSQLDYTSSGWPMREEPTEVTEKEQQLKLHHPREAFEKYCRAYVSDVLAALRCHVDVQASDGRAMILKYCASDSPAKGYLPKFSSSFAAELLNNEASDFSLARRVLADYHPLQPEM</sequence>
<accession>A0A813CP79</accession>
<dbReference type="Proteomes" id="UP000601435">
    <property type="component" value="Unassembled WGS sequence"/>
</dbReference>
<feature type="non-terminal residue" evidence="1">
    <location>
        <position position="202"/>
    </location>
</feature>
<reference evidence="1" key="1">
    <citation type="submission" date="2021-02" db="EMBL/GenBank/DDBJ databases">
        <authorList>
            <person name="Dougan E. K."/>
            <person name="Rhodes N."/>
            <person name="Thang M."/>
            <person name="Chan C."/>
        </authorList>
    </citation>
    <scope>NUCLEOTIDE SEQUENCE</scope>
</reference>
<name>A0A813CP79_9DINO</name>
<dbReference type="OrthoDB" id="432388at2759"/>
<keyword evidence="2" id="KW-1185">Reference proteome</keyword>
<proteinExistence type="predicted"/>